<proteinExistence type="predicted"/>
<gene>
    <name evidence="2" type="ORF">GGQ66_003481</name>
</gene>
<dbReference type="RefSeq" id="WP_183793966.1">
    <property type="nucleotide sequence ID" value="NZ_JACIDU010000015.1"/>
</dbReference>
<dbReference type="AlphaFoldDB" id="A0A7W6P1Z7"/>
<evidence type="ECO:0000313" key="3">
    <source>
        <dbReference type="Proteomes" id="UP000584824"/>
    </source>
</evidence>
<dbReference type="InterPro" id="IPR009273">
    <property type="entry name" value="DUF930"/>
</dbReference>
<organism evidence="2 3">
    <name type="scientific">Allorhizobium borbori</name>
    <dbReference type="NCBI Taxonomy" id="485907"/>
    <lineage>
        <taxon>Bacteria</taxon>
        <taxon>Pseudomonadati</taxon>
        <taxon>Pseudomonadota</taxon>
        <taxon>Alphaproteobacteria</taxon>
        <taxon>Hyphomicrobiales</taxon>
        <taxon>Rhizobiaceae</taxon>
        <taxon>Rhizobium/Agrobacterium group</taxon>
        <taxon>Allorhizobium</taxon>
    </lineage>
</organism>
<keyword evidence="1" id="KW-0732">Signal</keyword>
<keyword evidence="3" id="KW-1185">Reference proteome</keyword>
<sequence>MRRVLTLGLFGLCLSAPFAGAADQRALNSLKTLDFEERQEQRCDLEAMEQIARNKAGYRPDKVIAYTFADPEVKGDRMTATGATFRSKGEWYRLNYDCRTGPEHLTIKSFDYHIGAMVPKSEWATHYLAAD</sequence>
<feature type="chain" id="PRO_5030569173" description="DUF930 domain-containing protein" evidence="1">
    <location>
        <begin position="22"/>
        <end position="131"/>
    </location>
</feature>
<reference evidence="2 3" key="1">
    <citation type="submission" date="2020-08" db="EMBL/GenBank/DDBJ databases">
        <title>Genomic Encyclopedia of Type Strains, Phase IV (KMG-IV): sequencing the most valuable type-strain genomes for metagenomic binning, comparative biology and taxonomic classification.</title>
        <authorList>
            <person name="Goeker M."/>
        </authorList>
    </citation>
    <scope>NUCLEOTIDE SEQUENCE [LARGE SCALE GENOMIC DNA]</scope>
    <source>
        <strain evidence="2 3">DSM 26385</strain>
    </source>
</reference>
<evidence type="ECO:0008006" key="4">
    <source>
        <dbReference type="Google" id="ProtNLM"/>
    </source>
</evidence>
<evidence type="ECO:0000256" key="1">
    <source>
        <dbReference type="SAM" id="SignalP"/>
    </source>
</evidence>
<protein>
    <recommendedName>
        <fullName evidence="4">DUF930 domain-containing protein</fullName>
    </recommendedName>
</protein>
<feature type="signal peptide" evidence="1">
    <location>
        <begin position="1"/>
        <end position="21"/>
    </location>
</feature>
<name>A0A7W6P1Z7_9HYPH</name>
<comment type="caution">
    <text evidence="2">The sequence shown here is derived from an EMBL/GenBank/DDBJ whole genome shotgun (WGS) entry which is preliminary data.</text>
</comment>
<evidence type="ECO:0000313" key="2">
    <source>
        <dbReference type="EMBL" id="MBB4104899.1"/>
    </source>
</evidence>
<dbReference type="Pfam" id="PF06059">
    <property type="entry name" value="DUF930"/>
    <property type="match status" value="1"/>
</dbReference>
<dbReference type="EMBL" id="JACIDU010000015">
    <property type="protein sequence ID" value="MBB4104899.1"/>
    <property type="molecule type" value="Genomic_DNA"/>
</dbReference>
<dbReference type="Proteomes" id="UP000584824">
    <property type="component" value="Unassembled WGS sequence"/>
</dbReference>
<accession>A0A7W6P1Z7</accession>